<accession>A0A1W1DV21</accession>
<gene>
    <name evidence="1" type="ORF">MNB_SUP05-7-11</name>
</gene>
<dbReference type="EMBL" id="FPHW01000200">
    <property type="protein sequence ID" value="SFV85259.1"/>
    <property type="molecule type" value="Genomic_DNA"/>
</dbReference>
<name>A0A1W1DV21_9ZZZZ</name>
<protein>
    <submittedName>
        <fullName evidence="1">Uncharacterized protein</fullName>
    </submittedName>
</protein>
<dbReference type="AlphaFoldDB" id="A0A1W1DV21"/>
<proteinExistence type="predicted"/>
<reference evidence="1" key="1">
    <citation type="submission" date="2016-10" db="EMBL/GenBank/DDBJ databases">
        <authorList>
            <person name="de Groot N.N."/>
        </authorList>
    </citation>
    <scope>NUCLEOTIDE SEQUENCE</scope>
</reference>
<sequence>MTLGLANIVFFFTYNKLYVKHLLARGYKIKVHGASHVSKSGL</sequence>
<organism evidence="1">
    <name type="scientific">hydrothermal vent metagenome</name>
    <dbReference type="NCBI Taxonomy" id="652676"/>
    <lineage>
        <taxon>unclassified sequences</taxon>
        <taxon>metagenomes</taxon>
        <taxon>ecological metagenomes</taxon>
    </lineage>
</organism>
<evidence type="ECO:0000313" key="1">
    <source>
        <dbReference type="EMBL" id="SFV85259.1"/>
    </source>
</evidence>